<dbReference type="WBParaSite" id="nRc.2.0.1.t03738-RA">
    <property type="protein sequence ID" value="nRc.2.0.1.t03738-RA"/>
    <property type="gene ID" value="nRc.2.0.1.g03738"/>
</dbReference>
<organism evidence="1 2">
    <name type="scientific">Romanomermis culicivorax</name>
    <name type="common">Nematode worm</name>
    <dbReference type="NCBI Taxonomy" id="13658"/>
    <lineage>
        <taxon>Eukaryota</taxon>
        <taxon>Metazoa</taxon>
        <taxon>Ecdysozoa</taxon>
        <taxon>Nematoda</taxon>
        <taxon>Enoplea</taxon>
        <taxon>Dorylaimia</taxon>
        <taxon>Mermithida</taxon>
        <taxon>Mermithoidea</taxon>
        <taxon>Mermithidae</taxon>
        <taxon>Romanomermis</taxon>
    </lineage>
</organism>
<reference evidence="2" key="1">
    <citation type="submission" date="2022-11" db="UniProtKB">
        <authorList>
            <consortium name="WormBaseParasite"/>
        </authorList>
    </citation>
    <scope>IDENTIFICATION</scope>
</reference>
<dbReference type="AlphaFoldDB" id="A0A915HP63"/>
<evidence type="ECO:0000313" key="1">
    <source>
        <dbReference type="Proteomes" id="UP000887565"/>
    </source>
</evidence>
<evidence type="ECO:0000313" key="2">
    <source>
        <dbReference type="WBParaSite" id="nRc.2.0.1.t03738-RA"/>
    </source>
</evidence>
<name>A0A915HP63_ROMCU</name>
<sequence>MPLRDKNDRGVLTKCVLTILSARPIHVSAERLDRLVGWSQTQRIPFIECFKRRRVKLLVALMALFIDQLPYLKGKWRYVKKDFLRTPRNLSNPTQKTVCYVALCLLNKLTLNRFSSILERQNLEKFSLHGAGKI</sequence>
<dbReference type="Proteomes" id="UP000887565">
    <property type="component" value="Unplaced"/>
</dbReference>
<keyword evidence="1" id="KW-1185">Reference proteome</keyword>
<protein>
    <submittedName>
        <fullName evidence="2">Transposase</fullName>
    </submittedName>
</protein>
<accession>A0A915HP63</accession>
<proteinExistence type="predicted"/>